<feature type="non-terminal residue" evidence="1">
    <location>
        <position position="26"/>
    </location>
</feature>
<name>A0ABX0UCR9_9FLAO</name>
<evidence type="ECO:0008006" key="4">
    <source>
        <dbReference type="Google" id="ProtNLM"/>
    </source>
</evidence>
<dbReference type="Proteomes" id="UP000745859">
    <property type="component" value="Unassembled WGS sequence"/>
</dbReference>
<evidence type="ECO:0000313" key="2">
    <source>
        <dbReference type="EMBL" id="NIJ46654.1"/>
    </source>
</evidence>
<proteinExistence type="predicted"/>
<dbReference type="EMBL" id="JAASQL010000026">
    <property type="protein sequence ID" value="NIJ46654.1"/>
    <property type="molecule type" value="Genomic_DNA"/>
</dbReference>
<reference evidence="1 3" key="1">
    <citation type="submission" date="2020-03" db="EMBL/GenBank/DDBJ databases">
        <title>Genomic Encyclopedia of Type Strains, Phase IV (KMG-IV): sequencing the most valuable type-strain genomes for metagenomic binning, comparative biology and taxonomic classification.</title>
        <authorList>
            <person name="Goeker M."/>
        </authorList>
    </citation>
    <scope>NUCLEOTIDE SEQUENCE [LARGE SCALE GENOMIC DNA]</scope>
    <source>
        <strain evidence="1 3">DSM 101599</strain>
    </source>
</reference>
<evidence type="ECO:0000313" key="1">
    <source>
        <dbReference type="EMBL" id="NIJ46635.1"/>
    </source>
</evidence>
<organism evidence="1 3">
    <name type="scientific">Wenyingzhuangia heitensis</name>
    <dbReference type="NCBI Taxonomy" id="1487859"/>
    <lineage>
        <taxon>Bacteria</taxon>
        <taxon>Pseudomonadati</taxon>
        <taxon>Bacteroidota</taxon>
        <taxon>Flavobacteriia</taxon>
        <taxon>Flavobacteriales</taxon>
        <taxon>Flavobacteriaceae</taxon>
        <taxon>Wenyingzhuangia</taxon>
    </lineage>
</organism>
<gene>
    <name evidence="1" type="ORF">FHR24_003130</name>
    <name evidence="2" type="ORF">FHR24_003149</name>
</gene>
<comment type="caution">
    <text evidence="1">The sequence shown here is derived from an EMBL/GenBank/DDBJ whole genome shotgun (WGS) entry which is preliminary data.</text>
</comment>
<sequence>MKKKLTDSIWAELKYNLGTYIMQNVY</sequence>
<protein>
    <recommendedName>
        <fullName evidence="4">Transposase</fullName>
    </recommendedName>
</protein>
<keyword evidence="3" id="KW-1185">Reference proteome</keyword>
<dbReference type="EMBL" id="JAASQL010000018">
    <property type="protein sequence ID" value="NIJ46635.1"/>
    <property type="molecule type" value="Genomic_DNA"/>
</dbReference>
<accession>A0ABX0UCR9</accession>
<evidence type="ECO:0000313" key="3">
    <source>
        <dbReference type="Proteomes" id="UP000745859"/>
    </source>
</evidence>